<name>A0AA39ZKI7_9PEZI</name>
<gene>
    <name evidence="3" type="ORF">QBC41DRAFT_216785</name>
</gene>
<evidence type="ECO:0000256" key="2">
    <source>
        <dbReference type="SAM" id="MobiDB-lite"/>
    </source>
</evidence>
<comment type="caution">
    <text evidence="3">The sequence shown here is derived from an EMBL/GenBank/DDBJ whole genome shotgun (WGS) entry which is preliminary data.</text>
</comment>
<dbReference type="Proteomes" id="UP001174997">
    <property type="component" value="Unassembled WGS sequence"/>
</dbReference>
<feature type="coiled-coil region" evidence="1">
    <location>
        <begin position="71"/>
        <end position="116"/>
    </location>
</feature>
<sequence>MCEIEGYQSQVAAYRNVIDDKGAQTIELKRENEALKAQLGQTSKGMPWDIGAFFYKGGQRASCNHNIEELGSAYESRIEKQIDEIEKLKQLLKEKEAQLQRQKMKFSRQLEDLRHKEAVTSPKTTDLEIKGKWTQLAFLIRQLVESHLDVAFDQTTVREVPVIPTFPAALQYQLQSSRLRPLILEAGVWHHLYFHIFRPHASHWGGPVGETFASAFQKISGIIKDTDSSKSQKSAMEEFHDWRTRSVGFAKLTTDAGFNLQAAANRFCETMVWPITGQSQAAGDDVTEIISLAAELDLILRSSKADFTVFITNLNLAGKPPNFWFPYDLNIMGFTHRLRPPHDIYEVDSAVIVDVAVTPGILKRGTADGKKYDNVMVLVKLEALCSEQTAYDGLKVPDQLTPQRQKSDRKKHNIKKEEIEDWRNEDVDLVAFPPRWK</sequence>
<keyword evidence="1" id="KW-0175">Coiled coil</keyword>
<evidence type="ECO:0000313" key="3">
    <source>
        <dbReference type="EMBL" id="KAK0672628.1"/>
    </source>
</evidence>
<reference evidence="3" key="1">
    <citation type="submission" date="2023-06" db="EMBL/GenBank/DDBJ databases">
        <title>Genome-scale phylogeny and comparative genomics of the fungal order Sordariales.</title>
        <authorList>
            <consortium name="Lawrence Berkeley National Laboratory"/>
            <person name="Hensen N."/>
            <person name="Bonometti L."/>
            <person name="Westerberg I."/>
            <person name="Brannstrom I.O."/>
            <person name="Guillou S."/>
            <person name="Cros-Aarteil S."/>
            <person name="Calhoun S."/>
            <person name="Haridas S."/>
            <person name="Kuo A."/>
            <person name="Mondo S."/>
            <person name="Pangilinan J."/>
            <person name="Riley R."/>
            <person name="Labutti K."/>
            <person name="Andreopoulos B."/>
            <person name="Lipzen A."/>
            <person name="Chen C."/>
            <person name="Yanf M."/>
            <person name="Daum C."/>
            <person name="Ng V."/>
            <person name="Clum A."/>
            <person name="Steindorff A."/>
            <person name="Ohm R."/>
            <person name="Martin F."/>
            <person name="Silar P."/>
            <person name="Natvig D."/>
            <person name="Lalanne C."/>
            <person name="Gautier V."/>
            <person name="Ament-Velasquez S.L."/>
            <person name="Kruys A."/>
            <person name="Hutchinson M.I."/>
            <person name="Powell A.J."/>
            <person name="Barry K."/>
            <person name="Miller A.N."/>
            <person name="Grigoriev I.V."/>
            <person name="Debuchy R."/>
            <person name="Gladieux P."/>
            <person name="Thoren M.H."/>
            <person name="Johannesson H."/>
        </authorList>
    </citation>
    <scope>NUCLEOTIDE SEQUENCE</scope>
    <source>
        <strain evidence="3">CBS 307.81</strain>
    </source>
</reference>
<evidence type="ECO:0000313" key="4">
    <source>
        <dbReference type="Proteomes" id="UP001174997"/>
    </source>
</evidence>
<evidence type="ECO:0000256" key="1">
    <source>
        <dbReference type="SAM" id="Coils"/>
    </source>
</evidence>
<protein>
    <submittedName>
        <fullName evidence="3">Uncharacterized protein</fullName>
    </submittedName>
</protein>
<keyword evidence="4" id="KW-1185">Reference proteome</keyword>
<proteinExistence type="predicted"/>
<dbReference type="EMBL" id="JAULSY010000012">
    <property type="protein sequence ID" value="KAK0672628.1"/>
    <property type="molecule type" value="Genomic_DNA"/>
</dbReference>
<organism evidence="3 4">
    <name type="scientific">Cercophora samala</name>
    <dbReference type="NCBI Taxonomy" id="330535"/>
    <lineage>
        <taxon>Eukaryota</taxon>
        <taxon>Fungi</taxon>
        <taxon>Dikarya</taxon>
        <taxon>Ascomycota</taxon>
        <taxon>Pezizomycotina</taxon>
        <taxon>Sordariomycetes</taxon>
        <taxon>Sordariomycetidae</taxon>
        <taxon>Sordariales</taxon>
        <taxon>Lasiosphaeriaceae</taxon>
        <taxon>Cercophora</taxon>
    </lineage>
</organism>
<dbReference type="SUPFAM" id="SSF46579">
    <property type="entry name" value="Prefoldin"/>
    <property type="match status" value="1"/>
</dbReference>
<dbReference type="AlphaFoldDB" id="A0AA39ZKI7"/>
<feature type="region of interest" description="Disordered" evidence="2">
    <location>
        <begin position="397"/>
        <end position="417"/>
    </location>
</feature>
<accession>A0AA39ZKI7</accession>